<evidence type="ECO:0000259" key="7">
    <source>
        <dbReference type="SMART" id="SM00363"/>
    </source>
</evidence>
<accession>A0A0C9MX59</accession>
<keyword evidence="3 6" id="KW-0694">RNA-binding</keyword>
<proteinExistence type="inferred from homology"/>
<evidence type="ECO:0000256" key="4">
    <source>
        <dbReference type="ARBA" id="ARBA00022980"/>
    </source>
</evidence>
<name>A0A0C9MX59_9FUNG</name>
<keyword evidence="2" id="KW-0699">rRNA-binding</keyword>
<dbReference type="CDD" id="cd00165">
    <property type="entry name" value="S4"/>
    <property type="match status" value="1"/>
</dbReference>
<dbReference type="GO" id="GO:0003735">
    <property type="term" value="F:structural constituent of ribosome"/>
    <property type="evidence" value="ECO:0007669"/>
    <property type="project" value="TreeGrafter"/>
</dbReference>
<keyword evidence="9" id="KW-1185">Reference proteome</keyword>
<dbReference type="InterPro" id="IPR022801">
    <property type="entry name" value="Ribosomal_uS4"/>
</dbReference>
<dbReference type="PANTHER" id="PTHR11831:SF4">
    <property type="entry name" value="SMALL RIBOSOMAL SUBUNIT PROTEIN US4M"/>
    <property type="match status" value="1"/>
</dbReference>
<keyword evidence="5" id="KW-0687">Ribonucleoprotein</keyword>
<keyword evidence="4 8" id="KW-0689">Ribosomal protein</keyword>
<evidence type="ECO:0000256" key="3">
    <source>
        <dbReference type="ARBA" id="ARBA00022884"/>
    </source>
</evidence>
<dbReference type="OrthoDB" id="3356781at2759"/>
<evidence type="ECO:0000256" key="1">
    <source>
        <dbReference type="ARBA" id="ARBA00007465"/>
    </source>
</evidence>
<dbReference type="Pfam" id="PF01479">
    <property type="entry name" value="S4"/>
    <property type="match status" value="1"/>
</dbReference>
<dbReference type="EMBL" id="DF836423">
    <property type="protein sequence ID" value="GAN06728.1"/>
    <property type="molecule type" value="Genomic_DNA"/>
</dbReference>
<reference evidence="8" key="1">
    <citation type="submission" date="2014-09" db="EMBL/GenBank/DDBJ databases">
        <title>Draft genome sequence of an oleaginous Mucoromycotina fungus Mucor ambiguus NBRC6742.</title>
        <authorList>
            <person name="Takeda I."/>
            <person name="Yamane N."/>
            <person name="Morita T."/>
            <person name="Tamano K."/>
            <person name="Machida M."/>
            <person name="Baker S."/>
            <person name="Koike H."/>
        </authorList>
    </citation>
    <scope>NUCLEOTIDE SEQUENCE</scope>
    <source>
        <strain evidence="8">NBRC 6742</strain>
    </source>
</reference>
<dbReference type="PANTHER" id="PTHR11831">
    <property type="entry name" value="30S 40S RIBOSOMAL PROTEIN"/>
    <property type="match status" value="1"/>
</dbReference>
<dbReference type="GO" id="GO:0019843">
    <property type="term" value="F:rRNA binding"/>
    <property type="evidence" value="ECO:0007669"/>
    <property type="project" value="UniProtKB-KW"/>
</dbReference>
<dbReference type="GO" id="GO:0042274">
    <property type="term" value="P:ribosomal small subunit biogenesis"/>
    <property type="evidence" value="ECO:0007669"/>
    <property type="project" value="TreeGrafter"/>
</dbReference>
<dbReference type="SMART" id="SM00363">
    <property type="entry name" value="S4"/>
    <property type="match status" value="1"/>
</dbReference>
<gene>
    <name evidence="8" type="ORF">MAM1_0134c06216</name>
</gene>
<sequence length="299" mass="34183">MRKPIYSLSRKLGRMSWNKYNLYNIAHKELPNFNNKTLFQQKWVAKRETRAYHGDEVTERQFKNKFFDPKLPTVHSSADAGQAHPPVAVLSFAELERRLDFVVFRSNFCPSIYAARQLCVHGKVLVNGKKLAYPSHKVKDGDVISVDPHAIQFLKGEKGQELDFTPKPFSQPFLFVPEYLEVNYNTCQTVFLRSPISRPGRTEIPSPFPPEFHSLAYEYYARSNSCIKFVTGMTCSQSCETLRLSQAAANGDAIINNDLSAPTVPTIHDIKAYTMYWFASVSMLHAFITLLSKYRNLVI</sequence>
<dbReference type="InterPro" id="IPR002942">
    <property type="entry name" value="S4_RNA-bd"/>
</dbReference>
<comment type="similarity">
    <text evidence="1">Belongs to the universal ribosomal protein uS4 family.</text>
</comment>
<dbReference type="PROSITE" id="PS50889">
    <property type="entry name" value="S4"/>
    <property type="match status" value="1"/>
</dbReference>
<dbReference type="AlphaFoldDB" id="A0A0C9MX59"/>
<evidence type="ECO:0000256" key="5">
    <source>
        <dbReference type="ARBA" id="ARBA00023274"/>
    </source>
</evidence>
<protein>
    <submittedName>
        <fullName evidence="8">Mitochondrial ribosomal protein subunit S4</fullName>
    </submittedName>
</protein>
<dbReference type="STRING" id="91626.A0A0C9MX59"/>
<evidence type="ECO:0000313" key="9">
    <source>
        <dbReference type="Proteomes" id="UP000053815"/>
    </source>
</evidence>
<feature type="domain" description="RNA-binding S4" evidence="7">
    <location>
        <begin position="97"/>
        <end position="155"/>
    </location>
</feature>
<evidence type="ECO:0000256" key="6">
    <source>
        <dbReference type="PROSITE-ProRule" id="PRU00182"/>
    </source>
</evidence>
<dbReference type="SUPFAM" id="SSF55174">
    <property type="entry name" value="Alpha-L RNA-binding motif"/>
    <property type="match status" value="1"/>
</dbReference>
<evidence type="ECO:0000256" key="2">
    <source>
        <dbReference type="ARBA" id="ARBA00022730"/>
    </source>
</evidence>
<dbReference type="Proteomes" id="UP000053815">
    <property type="component" value="Unassembled WGS sequence"/>
</dbReference>
<dbReference type="Gene3D" id="3.10.290.10">
    <property type="entry name" value="RNA-binding S4 domain"/>
    <property type="match status" value="1"/>
</dbReference>
<dbReference type="InterPro" id="IPR036986">
    <property type="entry name" value="S4_RNA-bd_sf"/>
</dbReference>
<organism evidence="8">
    <name type="scientific">Mucor ambiguus</name>
    <dbReference type="NCBI Taxonomy" id="91626"/>
    <lineage>
        <taxon>Eukaryota</taxon>
        <taxon>Fungi</taxon>
        <taxon>Fungi incertae sedis</taxon>
        <taxon>Mucoromycota</taxon>
        <taxon>Mucoromycotina</taxon>
        <taxon>Mucoromycetes</taxon>
        <taxon>Mucorales</taxon>
        <taxon>Mucorineae</taxon>
        <taxon>Mucoraceae</taxon>
        <taxon>Mucor</taxon>
    </lineage>
</organism>
<dbReference type="GO" id="GO:0005763">
    <property type="term" value="C:mitochondrial small ribosomal subunit"/>
    <property type="evidence" value="ECO:0007669"/>
    <property type="project" value="TreeGrafter"/>
</dbReference>
<evidence type="ECO:0000313" key="8">
    <source>
        <dbReference type="EMBL" id="GAN06728.1"/>
    </source>
</evidence>